<evidence type="ECO:0000313" key="2">
    <source>
        <dbReference type="Proteomes" id="UP000003416"/>
    </source>
</evidence>
<keyword evidence="2" id="KW-1185">Reference proteome</keyword>
<dbReference type="HOGENOM" id="CLU_3212392_0_0_10"/>
<evidence type="ECO:0000313" key="1">
    <source>
        <dbReference type="EMBL" id="EGF56041.1"/>
    </source>
</evidence>
<reference evidence="1 2" key="1">
    <citation type="submission" date="2011-02" db="EMBL/GenBank/DDBJ databases">
        <authorList>
            <person name="Weinstock G."/>
            <person name="Sodergren E."/>
            <person name="Clifton S."/>
            <person name="Fulton L."/>
            <person name="Fulton B."/>
            <person name="Courtney L."/>
            <person name="Fronick C."/>
            <person name="Harrison M."/>
            <person name="Strong C."/>
            <person name="Farmer C."/>
            <person name="Delahaunty K."/>
            <person name="Markovic C."/>
            <person name="Hall O."/>
            <person name="Minx P."/>
            <person name="Tomlinson C."/>
            <person name="Mitreva M."/>
            <person name="Hou S."/>
            <person name="Chen J."/>
            <person name="Wollam A."/>
            <person name="Pepin K.H."/>
            <person name="Johnson M."/>
            <person name="Bhonagiri V."/>
            <person name="Zhang X."/>
            <person name="Suruliraj S."/>
            <person name="Warren W."/>
            <person name="Chinwalla A."/>
            <person name="Mardis E.R."/>
            <person name="Wilson R.K."/>
        </authorList>
    </citation>
    <scope>NUCLEOTIDE SEQUENCE [LARGE SCALE GENOMIC DNA]</scope>
    <source>
        <strain evidence="1 2">YIT 12057</strain>
    </source>
</reference>
<dbReference type="AlphaFoldDB" id="F3PUG9"/>
<comment type="caution">
    <text evidence="1">The sequence shown here is derived from an EMBL/GenBank/DDBJ whole genome shotgun (WGS) entry which is preliminary data.</text>
</comment>
<protein>
    <submittedName>
        <fullName evidence="1">Uncharacterized protein</fullName>
    </submittedName>
</protein>
<name>F3PUG9_9BACE</name>
<dbReference type="Proteomes" id="UP000003416">
    <property type="component" value="Unassembled WGS sequence"/>
</dbReference>
<organism evidence="1 2">
    <name type="scientific">Bacteroides fluxus YIT 12057</name>
    <dbReference type="NCBI Taxonomy" id="763034"/>
    <lineage>
        <taxon>Bacteria</taxon>
        <taxon>Pseudomonadati</taxon>
        <taxon>Bacteroidota</taxon>
        <taxon>Bacteroidia</taxon>
        <taxon>Bacteroidales</taxon>
        <taxon>Bacteroidaceae</taxon>
        <taxon>Bacteroides</taxon>
    </lineage>
</organism>
<gene>
    <name evidence="1" type="ORF">HMPREF9446_02443</name>
</gene>
<sequence>MVGKIPGLITSYISDSRFVHEMQQAAVVNAIENIENIFFIALFL</sequence>
<dbReference type="EMBL" id="AFBN01000047">
    <property type="protein sequence ID" value="EGF56041.1"/>
    <property type="molecule type" value="Genomic_DNA"/>
</dbReference>
<accession>F3PUG9</accession>
<proteinExistence type="predicted"/>